<proteinExistence type="predicted"/>
<feature type="transmembrane region" description="Helical" evidence="1">
    <location>
        <begin position="128"/>
        <end position="150"/>
    </location>
</feature>
<dbReference type="KEGG" id="nmg:Nmag_0054"/>
<sequence>MNGSGFESTQSASADSVPYWLWNALPLVGIVLLGWDPLVVVLLYWLEFGVLLLLNAPKIMLASGDRTGRLPDDVVCWPDGPTIRLGTAWLAILSVVVYGVAYLVVTSGSPLWSVFGEMTLSRGSTGEIAAGTVMLTVGAMLGSQLLAFRAEFIGECEYERVTPAVQFVRPIGQLWLFFLVLLFASGHTVFDGNPTVLATALILLKTTGDALAKRGLRVQPPSGAARSRTESFTPTAPPDWTGEPSVRALTLVWTPVIVAGSALAGTLTLGLYGLLILEVIGHPYTGVLALGGILLVTTLSLTAFGVGVLRRRYGGLEYRIYPTGVAMYNTRHETVARFVPHRAIEDCTCYRGILPRVLNLGSVCLRLEEPPTGARDGRFRTVFSSTESASFGADDDDVDVMLRALPATEARRARELIDNRHRQHQNEVKAA</sequence>
<dbReference type="PaxDb" id="547559-Nmag_0054"/>
<feature type="transmembrane region" description="Helical" evidence="1">
    <location>
        <begin position="287"/>
        <end position="309"/>
    </location>
</feature>
<feature type="transmembrane region" description="Helical" evidence="1">
    <location>
        <begin position="171"/>
        <end position="190"/>
    </location>
</feature>
<dbReference type="RefSeq" id="WP_004267046.1">
    <property type="nucleotide sequence ID" value="NC_013922.1"/>
</dbReference>
<dbReference type="InterPro" id="IPR045466">
    <property type="entry name" value="DUF6498"/>
</dbReference>
<keyword evidence="1" id="KW-1133">Transmembrane helix</keyword>
<reference evidence="2" key="4">
    <citation type="submission" date="2016-09" db="EMBL/GenBank/DDBJ databases">
        <authorList>
            <person name="Pfeiffer F."/>
        </authorList>
    </citation>
    <scope>NUCLEOTIDE SEQUENCE</scope>
    <source>
        <strain evidence="2">ATCC 43099</strain>
    </source>
</reference>
<evidence type="ECO:0000256" key="1">
    <source>
        <dbReference type="SAM" id="Phobius"/>
    </source>
</evidence>
<keyword evidence="1" id="KW-0472">Membrane</keyword>
<evidence type="ECO:0000313" key="3">
    <source>
        <dbReference type="EMBL" id="ELY34419.1"/>
    </source>
</evidence>
<evidence type="ECO:0000313" key="2">
    <source>
        <dbReference type="EMBL" id="ADD03653.1"/>
    </source>
</evidence>
<dbReference type="eggNOG" id="arCOG03920">
    <property type="taxonomic scope" value="Archaea"/>
</dbReference>
<reference evidence="2 4" key="2">
    <citation type="journal article" date="2012" name="BMC Genomics">
        <title>A comparative genomics perspective on the genetic content of the alkaliphilic haloarchaeon Natrialba magadii ATCC 43099T.</title>
        <authorList>
            <person name="Siddaramappa S."/>
            <person name="Challacombe J.F."/>
            <person name="Decastro R.E."/>
            <person name="Pfeiffer F."/>
            <person name="Sastre D.E."/>
            <person name="Gimenez M.I."/>
            <person name="Paggi R.A."/>
            <person name="Detter J.C."/>
            <person name="Davenport K.W."/>
            <person name="Goodwin L.A."/>
            <person name="Kyrpides N."/>
            <person name="Tapia R."/>
            <person name="Pitluck S."/>
            <person name="Lucas S."/>
            <person name="Woyke T."/>
            <person name="Maupin-Furlow J.A."/>
        </authorList>
    </citation>
    <scope>NUCLEOTIDE SEQUENCE [LARGE SCALE GENOMIC DNA]</scope>
    <source>
        <strain evidence="2">ATCC 43099</strain>
        <strain evidence="4">ATCC 43099 / DSM 3394 / CCM 3739 / CIP 104546 / IAM 13178 / JCM 8861 / NBRC 102185 / NCIMB 2190 / MS3</strain>
    </source>
</reference>
<name>D3SVT4_NATMM</name>
<reference evidence="4" key="1">
    <citation type="submission" date="2010-02" db="EMBL/GenBank/DDBJ databases">
        <title>Complete sequence of chromosome of Natrialba magadii ATCC 43099.</title>
        <authorList>
            <consortium name="US DOE Joint Genome Institute"/>
            <person name="Lucas S."/>
            <person name="Copeland A."/>
            <person name="Lapidus A."/>
            <person name="Cheng J.-F."/>
            <person name="Bruce D."/>
            <person name="Goodwin L."/>
            <person name="Pitluck S."/>
            <person name="Davenport K."/>
            <person name="Saunders E."/>
            <person name="Detter J.C."/>
            <person name="Han C."/>
            <person name="Tapia R."/>
            <person name="Land M."/>
            <person name="Hauser L."/>
            <person name="Kyrpides N."/>
            <person name="Mikhailova N."/>
            <person name="De Castro R.E."/>
            <person name="Maupin-Furlow J.A."/>
            <person name="Woyke T."/>
        </authorList>
    </citation>
    <scope>NUCLEOTIDE SEQUENCE [LARGE SCALE GENOMIC DNA]</scope>
    <source>
        <strain evidence="4">ATCC 43099 / DSM 3394 / CCM 3739 / CIP 104546 / IAM 13178 / JCM 8861 / NBRC 102185 / NCIMB 2190 / MS3</strain>
    </source>
</reference>
<reference evidence="3 5" key="3">
    <citation type="journal article" date="2014" name="PLoS Genet.">
        <title>Phylogenetically driven sequencing of extremely halophilic archaea reveals strategies for static and dynamic osmo-response.</title>
        <authorList>
            <person name="Becker E.A."/>
            <person name="Seitzer P.M."/>
            <person name="Tritt A."/>
            <person name="Larsen D."/>
            <person name="Krusor M."/>
            <person name="Yao A.I."/>
            <person name="Wu D."/>
            <person name="Madern D."/>
            <person name="Eisen J.A."/>
            <person name="Darling A.E."/>
            <person name="Facciotti M.T."/>
        </authorList>
    </citation>
    <scope>NUCLEOTIDE SEQUENCE [LARGE SCALE GENOMIC DNA]</scope>
    <source>
        <strain evidence="5">ATCC 43099 / DSM 3394 / CCM 3739 / CIP 104546 / IAM 13178 / JCM 8861 / NBRC 102185 / NCIMB 2190 / MS3</strain>
        <strain evidence="3">MS-3</strain>
    </source>
</reference>
<dbReference type="GeneID" id="8822872"/>
<dbReference type="AlphaFoldDB" id="D3SVT4"/>
<protein>
    <submittedName>
        <fullName evidence="2">Uncharacterized protein</fullName>
    </submittedName>
</protein>
<keyword evidence="1" id="KW-0812">Transmembrane</keyword>
<dbReference type="Proteomes" id="UP000011543">
    <property type="component" value="Unassembled WGS sequence"/>
</dbReference>
<feature type="transmembrane region" description="Helical" evidence="1">
    <location>
        <begin position="20"/>
        <end position="46"/>
    </location>
</feature>
<feature type="transmembrane region" description="Helical" evidence="1">
    <location>
        <begin position="88"/>
        <end position="108"/>
    </location>
</feature>
<keyword evidence="4" id="KW-1185">Reference proteome</keyword>
<feature type="transmembrane region" description="Helical" evidence="1">
    <location>
        <begin position="251"/>
        <end position="275"/>
    </location>
</feature>
<dbReference type="STRING" id="547559.Nmag_0054"/>
<evidence type="ECO:0000313" key="5">
    <source>
        <dbReference type="Proteomes" id="UP000011543"/>
    </source>
</evidence>
<accession>D3SVT4</accession>
<dbReference type="PATRIC" id="fig|547559.17.peg.140"/>
<organism evidence="2 4">
    <name type="scientific">Natrialba magadii (strain ATCC 43099 / DSM 3394 / CCM 3739 / CIP 104546 / IAM 13178 / JCM 8861 / NBRC 102185 / NCIMB 2190 / MS3)</name>
    <name type="common">Natronobacterium magadii</name>
    <dbReference type="NCBI Taxonomy" id="547559"/>
    <lineage>
        <taxon>Archaea</taxon>
        <taxon>Methanobacteriati</taxon>
        <taxon>Methanobacteriota</taxon>
        <taxon>Stenosarchaea group</taxon>
        <taxon>Halobacteria</taxon>
        <taxon>Halobacteriales</taxon>
        <taxon>Natrialbaceae</taxon>
        <taxon>Natrialba</taxon>
    </lineage>
</organism>
<dbReference type="Proteomes" id="UP000001879">
    <property type="component" value="Chromosome"/>
</dbReference>
<dbReference type="EMBL" id="AOHS01000007">
    <property type="protein sequence ID" value="ELY34419.1"/>
    <property type="molecule type" value="Genomic_DNA"/>
</dbReference>
<gene>
    <name evidence="2" type="ordered locus">Nmag_0054</name>
    <name evidence="3" type="ORF">C500_00752</name>
</gene>
<dbReference type="HOGENOM" id="CLU_635564_0_0_2"/>
<dbReference type="EMBL" id="CP001932">
    <property type="protein sequence ID" value="ADD03653.1"/>
    <property type="molecule type" value="Genomic_DNA"/>
</dbReference>
<evidence type="ECO:0000313" key="4">
    <source>
        <dbReference type="Proteomes" id="UP000001879"/>
    </source>
</evidence>
<dbReference type="Pfam" id="PF20108">
    <property type="entry name" value="DUF6498"/>
    <property type="match status" value="1"/>
</dbReference>
<dbReference type="OrthoDB" id="169315at2157"/>